<dbReference type="GeneID" id="30028121"/>
<feature type="compositionally biased region" description="Basic and acidic residues" evidence="1">
    <location>
        <begin position="62"/>
        <end position="91"/>
    </location>
</feature>
<evidence type="ECO:0000313" key="2">
    <source>
        <dbReference type="EMBL" id="OBA19303.1"/>
    </source>
</evidence>
<reference evidence="2 3" key="1">
    <citation type="submission" date="2016-05" db="EMBL/GenBank/DDBJ databases">
        <title>Comparative genomics of biotechnologically important yeasts.</title>
        <authorList>
            <consortium name="DOE Joint Genome Institute"/>
            <person name="Riley R."/>
            <person name="Haridas S."/>
            <person name="Wolfe K.H."/>
            <person name="Lopes M.R."/>
            <person name="Hittinger C.T."/>
            <person name="Goker M."/>
            <person name="Salamov A."/>
            <person name="Wisecaver J."/>
            <person name="Long T.M."/>
            <person name="Aerts A.L."/>
            <person name="Barry K."/>
            <person name="Choi C."/>
            <person name="Clum A."/>
            <person name="Coughlan A.Y."/>
            <person name="Deshpande S."/>
            <person name="Douglass A.P."/>
            <person name="Hanson S.J."/>
            <person name="Klenk H.-P."/>
            <person name="LaButti K."/>
            <person name="Lapidus A."/>
            <person name="Lindquist E."/>
            <person name="Lipzen A."/>
            <person name="Meier-kolthoff J.P."/>
            <person name="Ohm R.A."/>
            <person name="Otillar R.P."/>
            <person name="Pangilinan J."/>
            <person name="Peng Y."/>
            <person name="Rokas A."/>
            <person name="Rosa C.A."/>
            <person name="Scheuner C."/>
            <person name="Sibirny A.A."/>
            <person name="Slot J.C."/>
            <person name="Stielow J.B."/>
            <person name="Sun H."/>
            <person name="Kurtzman C.P."/>
            <person name="Blackwell M."/>
            <person name="Grigoriev I.V."/>
            <person name="Jeffries T.W."/>
        </authorList>
    </citation>
    <scope>NUCLEOTIDE SEQUENCE [LARGE SCALE GENOMIC DNA]</scope>
    <source>
        <strain evidence="2 3">NRRL YB-4993</strain>
    </source>
</reference>
<sequence>MAARSYSAHGVRRLHHHATPNTTPRQGRHVARFLRAQNQKDSPKPKIPAKTRNTGQNQKYRPKPEIPAKTRKTDQHQKNRPAPEMRPKQESSRTPGCSRALAASPSISPQPGIPRAPVPPRNRRKKRLISSWGKKRPIRNKPHVIPGPFFPDPVFRSCPRTFSTRTFSSTSTLFSRTRAFLLGACFCPDPRFPPRRSHF</sequence>
<protein>
    <submittedName>
        <fullName evidence="2">Uncharacterized protein</fullName>
    </submittedName>
</protein>
<dbReference type="Proteomes" id="UP000092555">
    <property type="component" value="Unassembled WGS sequence"/>
</dbReference>
<proteinExistence type="predicted"/>
<dbReference type="EMBL" id="LXTC01000007">
    <property type="protein sequence ID" value="OBA19303.1"/>
    <property type="molecule type" value="Genomic_DNA"/>
</dbReference>
<organism evidence="2 3">
    <name type="scientific">Metschnikowia bicuspidata var. bicuspidata NRRL YB-4993</name>
    <dbReference type="NCBI Taxonomy" id="869754"/>
    <lineage>
        <taxon>Eukaryota</taxon>
        <taxon>Fungi</taxon>
        <taxon>Dikarya</taxon>
        <taxon>Ascomycota</taxon>
        <taxon>Saccharomycotina</taxon>
        <taxon>Pichiomycetes</taxon>
        <taxon>Metschnikowiaceae</taxon>
        <taxon>Metschnikowia</taxon>
    </lineage>
</organism>
<keyword evidence="3" id="KW-1185">Reference proteome</keyword>
<dbReference type="AlphaFoldDB" id="A0A1A0H5W1"/>
<comment type="caution">
    <text evidence="2">The sequence shown here is derived from an EMBL/GenBank/DDBJ whole genome shotgun (WGS) entry which is preliminary data.</text>
</comment>
<dbReference type="RefSeq" id="XP_018709835.1">
    <property type="nucleotide sequence ID" value="XM_018855145.1"/>
</dbReference>
<gene>
    <name evidence="2" type="ORF">METBIDRAFT_221533</name>
</gene>
<evidence type="ECO:0000313" key="3">
    <source>
        <dbReference type="Proteomes" id="UP000092555"/>
    </source>
</evidence>
<feature type="compositionally biased region" description="Pro residues" evidence="1">
    <location>
        <begin position="111"/>
        <end position="120"/>
    </location>
</feature>
<feature type="region of interest" description="Disordered" evidence="1">
    <location>
        <begin position="1"/>
        <end position="125"/>
    </location>
</feature>
<evidence type="ECO:0000256" key="1">
    <source>
        <dbReference type="SAM" id="MobiDB-lite"/>
    </source>
</evidence>
<name>A0A1A0H5W1_9ASCO</name>
<accession>A0A1A0H5W1</accession>